<dbReference type="KEGG" id="pect:BN1012_Phect150"/>
<accession>X5MDD3</accession>
<organism evidence="1 2">
    <name type="scientific">Candidatus Phaeomarinibacter ectocarpi</name>
    <dbReference type="NCBI Taxonomy" id="1458461"/>
    <lineage>
        <taxon>Bacteria</taxon>
        <taxon>Pseudomonadati</taxon>
        <taxon>Pseudomonadota</taxon>
        <taxon>Alphaproteobacteria</taxon>
        <taxon>Hyphomicrobiales</taxon>
        <taxon>Parvibaculaceae</taxon>
        <taxon>Candidatus Phaeomarinibacter</taxon>
    </lineage>
</organism>
<evidence type="ECO:0000313" key="2">
    <source>
        <dbReference type="Proteomes" id="UP000032160"/>
    </source>
</evidence>
<dbReference type="HOGENOM" id="CLU_3326094_0_0_5"/>
<name>X5MDD3_9HYPH</name>
<sequence>MGTQGLDPVPEELEHVSALTPWKNGRWTGAHIREKFPD</sequence>
<gene>
    <name evidence="1" type="ORF">BN1012_Phect150</name>
</gene>
<evidence type="ECO:0000313" key="1">
    <source>
        <dbReference type="EMBL" id="CDO58364.1"/>
    </source>
</evidence>
<dbReference type="AlphaFoldDB" id="X5MDD3"/>
<dbReference type="EMBL" id="HG966617">
    <property type="protein sequence ID" value="CDO58364.1"/>
    <property type="molecule type" value="Genomic_DNA"/>
</dbReference>
<reference evidence="1 2" key="1">
    <citation type="journal article" date="2014" name="Front. Genet.">
        <title>Genome and metabolic network of "Candidatus Phaeomarinobacter ectocarpi" Ec32, a new candidate genus of Alphaproteobacteria frequently associated with brown algae.</title>
        <authorList>
            <person name="Dittami S.M."/>
            <person name="Barbeyron T."/>
            <person name="Boyen C."/>
            <person name="Cambefort J."/>
            <person name="Collet G."/>
            <person name="Delage L."/>
            <person name="Gobet A."/>
            <person name="Groisillier A."/>
            <person name="Leblanc C."/>
            <person name="Michel G."/>
            <person name="Scornet D."/>
            <person name="Siegel A."/>
            <person name="Tapia J.E."/>
            <person name="Tonon T."/>
        </authorList>
    </citation>
    <scope>NUCLEOTIDE SEQUENCE [LARGE SCALE GENOMIC DNA]</scope>
    <source>
        <strain evidence="1 2">Ec32</strain>
    </source>
</reference>
<dbReference type="Proteomes" id="UP000032160">
    <property type="component" value="Chromosome I"/>
</dbReference>
<protein>
    <submittedName>
        <fullName evidence="1">Uncharacterized protein</fullName>
    </submittedName>
</protein>
<keyword evidence="2" id="KW-1185">Reference proteome</keyword>
<proteinExistence type="predicted"/>
<dbReference type="STRING" id="1458461.BN1012_Phect150"/>